<keyword evidence="5" id="KW-0067">ATP-binding</keyword>
<feature type="transmembrane region" description="Helical" evidence="10">
    <location>
        <begin position="1591"/>
        <end position="1611"/>
    </location>
</feature>
<evidence type="ECO:0000256" key="3">
    <source>
        <dbReference type="ARBA" id="ARBA00022692"/>
    </source>
</evidence>
<feature type="compositionally biased region" description="Low complexity" evidence="9">
    <location>
        <begin position="393"/>
        <end position="402"/>
    </location>
</feature>
<feature type="transmembrane region" description="Helical" evidence="10">
    <location>
        <begin position="751"/>
        <end position="769"/>
    </location>
</feature>
<evidence type="ECO:0000256" key="7">
    <source>
        <dbReference type="ARBA" id="ARBA00022989"/>
    </source>
</evidence>
<proteinExistence type="predicted"/>
<dbReference type="InterPro" id="IPR001757">
    <property type="entry name" value="P_typ_ATPase"/>
</dbReference>
<dbReference type="Pfam" id="PF00689">
    <property type="entry name" value="Cation_ATPase_C"/>
    <property type="match status" value="1"/>
</dbReference>
<evidence type="ECO:0000259" key="11">
    <source>
        <dbReference type="SMART" id="SM00831"/>
    </source>
</evidence>
<feature type="region of interest" description="Disordered" evidence="9">
    <location>
        <begin position="58"/>
        <end position="77"/>
    </location>
</feature>
<dbReference type="PANTHER" id="PTHR43294">
    <property type="entry name" value="SODIUM/POTASSIUM-TRANSPORTING ATPASE SUBUNIT ALPHA"/>
    <property type="match status" value="1"/>
</dbReference>
<dbReference type="InterPro" id="IPR044492">
    <property type="entry name" value="P_typ_ATPase_HD_dom"/>
</dbReference>
<dbReference type="SUPFAM" id="SSF81660">
    <property type="entry name" value="Metal cation-transporting ATPase, ATP-binding domain N"/>
    <property type="match status" value="1"/>
</dbReference>
<feature type="compositionally biased region" description="Gly residues" evidence="9">
    <location>
        <begin position="430"/>
        <end position="440"/>
    </location>
</feature>
<dbReference type="InterPro" id="IPR023298">
    <property type="entry name" value="ATPase_P-typ_TM_dom_sf"/>
</dbReference>
<dbReference type="EMBL" id="JAAAID010000775">
    <property type="protein sequence ID" value="KAG0014020.1"/>
    <property type="molecule type" value="Genomic_DNA"/>
</dbReference>
<keyword evidence="3 10" id="KW-0812">Transmembrane</keyword>
<evidence type="ECO:0000313" key="12">
    <source>
        <dbReference type="EMBL" id="KAG0014020.1"/>
    </source>
</evidence>
<evidence type="ECO:0000256" key="1">
    <source>
        <dbReference type="ARBA" id="ARBA00004651"/>
    </source>
</evidence>
<dbReference type="InterPro" id="IPR036412">
    <property type="entry name" value="HAD-like_sf"/>
</dbReference>
<feature type="transmembrane region" description="Helical" evidence="10">
    <location>
        <begin position="1555"/>
        <end position="1579"/>
    </location>
</feature>
<dbReference type="Pfam" id="PF08282">
    <property type="entry name" value="Hydrolase_3"/>
    <property type="match status" value="1"/>
</dbReference>
<name>A0A9P6MVH5_9FUNG</name>
<dbReference type="GO" id="GO:1990573">
    <property type="term" value="P:potassium ion import across plasma membrane"/>
    <property type="evidence" value="ECO:0007669"/>
    <property type="project" value="TreeGrafter"/>
</dbReference>
<feature type="compositionally biased region" description="Polar residues" evidence="9">
    <location>
        <begin position="374"/>
        <end position="383"/>
    </location>
</feature>
<keyword evidence="8 10" id="KW-0472">Membrane</keyword>
<dbReference type="GO" id="GO:0005391">
    <property type="term" value="F:P-type sodium:potassium-exchanging transporter activity"/>
    <property type="evidence" value="ECO:0007669"/>
    <property type="project" value="TreeGrafter"/>
</dbReference>
<dbReference type="GO" id="GO:0030007">
    <property type="term" value="P:intracellular potassium ion homeostasis"/>
    <property type="evidence" value="ECO:0007669"/>
    <property type="project" value="TreeGrafter"/>
</dbReference>
<feature type="transmembrane region" description="Helical" evidence="10">
    <location>
        <begin position="920"/>
        <end position="939"/>
    </location>
</feature>
<dbReference type="Gene3D" id="1.20.1110.10">
    <property type="entry name" value="Calcium-transporting ATPase, transmembrane domain"/>
    <property type="match status" value="1"/>
</dbReference>
<dbReference type="SUPFAM" id="SSF81665">
    <property type="entry name" value="Calcium ATPase, transmembrane domain M"/>
    <property type="match status" value="1"/>
</dbReference>
<dbReference type="PANTHER" id="PTHR43294:SF21">
    <property type="entry name" value="CATION TRANSPORTING ATPASE"/>
    <property type="match status" value="1"/>
</dbReference>
<keyword evidence="4" id="KW-0547">Nucleotide-binding</keyword>
<dbReference type="InterPro" id="IPR008250">
    <property type="entry name" value="ATPase_P-typ_transduc_dom_A_sf"/>
</dbReference>
<dbReference type="NCBIfam" id="TIGR01494">
    <property type="entry name" value="ATPase_P-type"/>
    <property type="match status" value="2"/>
</dbReference>
<dbReference type="Gene3D" id="2.70.150.10">
    <property type="entry name" value="Calcium-transporting ATPase, cytoplasmic transduction domain A"/>
    <property type="match status" value="1"/>
</dbReference>
<comment type="subcellular location">
    <subcellularLocation>
        <location evidence="1">Cell membrane</location>
        <topology evidence="1">Multi-pass membrane protein</topology>
    </subcellularLocation>
</comment>
<dbReference type="InterPro" id="IPR023299">
    <property type="entry name" value="ATPase_P-typ_cyto_dom_N"/>
</dbReference>
<dbReference type="GO" id="GO:0005886">
    <property type="term" value="C:plasma membrane"/>
    <property type="evidence" value="ECO:0007669"/>
    <property type="project" value="UniProtKB-SubCell"/>
</dbReference>
<accession>A0A9P6MVH5</accession>
<dbReference type="InterPro" id="IPR050510">
    <property type="entry name" value="Cation_transp_ATPase_P-type"/>
</dbReference>
<feature type="transmembrane region" description="Helical" evidence="10">
    <location>
        <begin position="1514"/>
        <end position="1534"/>
    </location>
</feature>
<feature type="region of interest" description="Disordered" evidence="9">
    <location>
        <begin position="374"/>
        <end position="411"/>
    </location>
</feature>
<dbReference type="SUPFAM" id="SSF56784">
    <property type="entry name" value="HAD-like"/>
    <property type="match status" value="1"/>
</dbReference>
<feature type="transmembrane region" description="Helical" evidence="10">
    <location>
        <begin position="1623"/>
        <end position="1646"/>
    </location>
</feature>
<dbReference type="Pfam" id="PF13246">
    <property type="entry name" value="Cation_ATPase"/>
    <property type="match status" value="1"/>
</dbReference>
<feature type="transmembrane region" description="Helical" evidence="10">
    <location>
        <begin position="1487"/>
        <end position="1508"/>
    </location>
</feature>
<dbReference type="InterPro" id="IPR023214">
    <property type="entry name" value="HAD_sf"/>
</dbReference>
<feature type="transmembrane region" description="Helical" evidence="10">
    <location>
        <begin position="1652"/>
        <end position="1676"/>
    </location>
</feature>
<dbReference type="GO" id="GO:0036376">
    <property type="term" value="P:sodium ion export across plasma membrane"/>
    <property type="evidence" value="ECO:0007669"/>
    <property type="project" value="TreeGrafter"/>
</dbReference>
<evidence type="ECO:0000256" key="4">
    <source>
        <dbReference type="ARBA" id="ARBA00022741"/>
    </source>
</evidence>
<feature type="compositionally biased region" description="Basic and acidic residues" evidence="9">
    <location>
        <begin position="58"/>
        <end position="68"/>
    </location>
</feature>
<dbReference type="InterPro" id="IPR004014">
    <property type="entry name" value="ATPase_P-typ_cation-transptr_N"/>
</dbReference>
<evidence type="ECO:0000256" key="6">
    <source>
        <dbReference type="ARBA" id="ARBA00022967"/>
    </source>
</evidence>
<gene>
    <name evidence="12" type="primary">ENA2_2</name>
    <name evidence="12" type="ORF">BGZ80_010703</name>
</gene>
<keyword evidence="6" id="KW-1278">Translocase</keyword>
<dbReference type="InterPro" id="IPR018303">
    <property type="entry name" value="ATPase_P-typ_P_site"/>
</dbReference>
<dbReference type="SFLD" id="SFLDF00027">
    <property type="entry name" value="p-type_atpase"/>
    <property type="match status" value="1"/>
</dbReference>
<dbReference type="PROSITE" id="PS00154">
    <property type="entry name" value="ATPASE_E1_E2"/>
    <property type="match status" value="1"/>
</dbReference>
<dbReference type="SUPFAM" id="SSF81653">
    <property type="entry name" value="Calcium ATPase, transduction domain A"/>
    <property type="match status" value="1"/>
</dbReference>
<evidence type="ECO:0000256" key="10">
    <source>
        <dbReference type="SAM" id="Phobius"/>
    </source>
</evidence>
<dbReference type="GO" id="GO:1902600">
    <property type="term" value="P:proton transmembrane transport"/>
    <property type="evidence" value="ECO:0007669"/>
    <property type="project" value="TreeGrafter"/>
</dbReference>
<feature type="domain" description="Cation-transporting P-type ATPase N-terminal" evidence="11">
    <location>
        <begin position="676"/>
        <end position="750"/>
    </location>
</feature>
<dbReference type="Gene3D" id="3.40.50.1000">
    <property type="entry name" value="HAD superfamily/HAD-like"/>
    <property type="match status" value="1"/>
</dbReference>
<sequence>MRGHNVGKSGRNLRQNYVQQYLKQFLRRVHPDLFQNHPKEQLRNSTSLQDLLPLVNHEKDSHMDRRPPPSDSSVGSKPTKLVFYFKPNDPPIPPRLTLTDALKTTTHSQSQLESVEHILPMFEPKSISTETGDTARQSALEQELKSWQMVQSFLELCRKVGVSVKDSDQKDVALQLELSTQEITSKKSMNPQAPQKSLSEIFQEELQTSFSGSIGHQKPTPTWTGASTGNETNIEGISQTYLGKIGGVAPALDAQVMIKSNPLLFKSSELSSSRLSRVIRTWIHWQDEDQHLVTSSNTSIQSATPFRLGEWWRKVPIMILSSMKEREEVLSSPGNNQKGMLIVDQEMSKQEMIEYLKNNLERIQAEYKDMLKSTLMTPTSGGSPSALRKKQQEQQQVAQGHQPGWSPSPDAASYLERMRIKAQLQKARGGSRGRGGGGGDNSTSKRLPFDGDLGNDIAQDVPIALPSATPSNVEGYSIYSNIKDGKASIEHQIEINVVDLFDVKSNKDISLEEIMDGLRYVMEYRIKGGRYPNFEYDIMKRLADGLLLNMGHSEKKGRFRQTLSEEANVAFQLFGEFLLEVQEFRQAVGEKPVSDLRHALKLDVRCASGSTVQEQQAAVALIALLTNTYPQFSDWKELVKSSGQVDVQKCMREHAGYVKAEKMPEMPGVILAPQALCFDRKIKRCLKMFRTSLDTGLPSEAIPALQEHYGKNILPQPPRTSVFKMLWTQFTDFMILLLLAVAVLMAATKDFIPMTVLLIVVVLNAIIGFTQEYKAGKALDALTKLSVPKAQVLRDGATSVIDSEELVPGDIVILEEGESVPADLRLAEVSQLEIIESILTGESVAVNKDPREIKALTRKLPLGDCKGNAFMSTVVANGRGKGIVVRTGRQTEMGKISAAITGQGKILTPVQRKLAMLGKLLVVFAIVLCAVMAGVKIAYHPHEVGESLKVALSLAVSVIPEGLVAVVTVTMALGVRRMASRKAIVRTLPAVETLGSVTFICSDKTGTLTEGKMGAAELWTSDGSTYGFTESTSLDPNKGDVVLKTGSGEVTQVLEKTLNKVPAQMLISLMVSSLCNNSSVVAKGQEEESNSMEAITIDIVDDEKAHKAQLPASEWKGIGDPTEVALVVAAQKAGFPKSFFQDLGYTRIFEQAFDSERKVMSVVYKAPVDTFDTQGDHYEFVLAKGAPEEILNRCVGYLPPVEPNSISSPLDILKPSDCDLSKLVTEEFYDHVSEASGKMADSGLRVLGLAFKKVKVNGGGAVEKAIDDGLDSISNIKDSKEAAPPTHKPTDVDLMTAANVAAHGDDDDDDEIPPGYAESELIFLGLIGLIDPARAGVKESVRICKQAGITVVMITGDHIKTASAIAKELGILEEGGRAIKGEELDLLSEQAIAELRPFPNVFARVSPDNKLKLVTALQSRGDSVAMTGDGVNDAPAIKAANVGVAMGIAGTDITKQAADIVLANDDFNTIVEAVEEGRRVFDNILKFIVYLLSCNCAEIFLFLLCTFVDVPLPFTVTMILWANIIADVPPAMALGVEPAEPGLMSRDPRSPKRGILTVASFLVIIFQSFSMMLMTFGVYMWADRSEEHLDYAHSEAFAFLTTLQLLQGFLSRTMRTSILKSGFFGNVWMIYGVLISFVLMIIGIYTPGFNDILNLVPVGGVSWAKVVVGCIILTGLSELEKLILRRGGWTI</sequence>
<dbReference type="GO" id="GO:0005524">
    <property type="term" value="F:ATP binding"/>
    <property type="evidence" value="ECO:0007669"/>
    <property type="project" value="UniProtKB-KW"/>
</dbReference>
<dbReference type="PRINTS" id="PR00121">
    <property type="entry name" value="NAKATPASE"/>
</dbReference>
<keyword evidence="7 10" id="KW-1133">Transmembrane helix</keyword>
<evidence type="ECO:0000256" key="2">
    <source>
        <dbReference type="ARBA" id="ARBA00022475"/>
    </source>
</evidence>
<evidence type="ECO:0000256" key="9">
    <source>
        <dbReference type="SAM" id="MobiDB-lite"/>
    </source>
</evidence>
<dbReference type="Pfam" id="PF00122">
    <property type="entry name" value="E1-E2_ATPase"/>
    <property type="match status" value="1"/>
</dbReference>
<protein>
    <submittedName>
        <fullName evidence="12">P-type ATPase</fullName>
    </submittedName>
</protein>
<dbReference type="GO" id="GO:0006883">
    <property type="term" value="P:intracellular sodium ion homeostasis"/>
    <property type="evidence" value="ECO:0007669"/>
    <property type="project" value="TreeGrafter"/>
</dbReference>
<dbReference type="SFLD" id="SFLDG00002">
    <property type="entry name" value="C1.7:_P-type_atpase_like"/>
    <property type="match status" value="1"/>
</dbReference>
<organism evidence="12 13">
    <name type="scientific">Entomortierella chlamydospora</name>
    <dbReference type="NCBI Taxonomy" id="101097"/>
    <lineage>
        <taxon>Eukaryota</taxon>
        <taxon>Fungi</taxon>
        <taxon>Fungi incertae sedis</taxon>
        <taxon>Mucoromycota</taxon>
        <taxon>Mortierellomycotina</taxon>
        <taxon>Mortierellomycetes</taxon>
        <taxon>Mortierellales</taxon>
        <taxon>Mortierellaceae</taxon>
        <taxon>Entomortierella</taxon>
    </lineage>
</organism>
<feature type="transmembrane region" description="Helical" evidence="10">
    <location>
        <begin position="951"/>
        <end position="975"/>
    </location>
</feature>
<reference evidence="12" key="1">
    <citation type="journal article" date="2020" name="Fungal Divers.">
        <title>Resolving the Mortierellaceae phylogeny through synthesis of multi-gene phylogenetics and phylogenomics.</title>
        <authorList>
            <person name="Vandepol N."/>
            <person name="Liber J."/>
            <person name="Desiro A."/>
            <person name="Na H."/>
            <person name="Kennedy M."/>
            <person name="Barry K."/>
            <person name="Grigoriev I.V."/>
            <person name="Miller A.N."/>
            <person name="O'Donnell K."/>
            <person name="Stajich J.E."/>
            <person name="Bonito G."/>
        </authorList>
    </citation>
    <scope>NUCLEOTIDE SEQUENCE</scope>
    <source>
        <strain evidence="12">NRRL 2769</strain>
    </source>
</reference>
<dbReference type="InterPro" id="IPR028031">
    <property type="entry name" value="DUF4460"/>
</dbReference>
<dbReference type="SFLD" id="SFLDS00003">
    <property type="entry name" value="Haloacid_Dehalogenase"/>
    <property type="match status" value="1"/>
</dbReference>
<dbReference type="Proteomes" id="UP000703661">
    <property type="component" value="Unassembled WGS sequence"/>
</dbReference>
<dbReference type="InterPro" id="IPR006068">
    <property type="entry name" value="ATPase_P-typ_cation-transptr_C"/>
</dbReference>
<dbReference type="Gene3D" id="3.40.1110.10">
    <property type="entry name" value="Calcium-transporting ATPase, cytoplasmic domain N"/>
    <property type="match status" value="1"/>
</dbReference>
<dbReference type="InterPro" id="IPR059000">
    <property type="entry name" value="ATPase_P-type_domA"/>
</dbReference>
<keyword evidence="13" id="KW-1185">Reference proteome</keyword>
<keyword evidence="2" id="KW-1003">Cell membrane</keyword>
<dbReference type="Pfam" id="PF00690">
    <property type="entry name" value="Cation_ATPase_N"/>
    <property type="match status" value="1"/>
</dbReference>
<evidence type="ECO:0000256" key="5">
    <source>
        <dbReference type="ARBA" id="ARBA00022840"/>
    </source>
</evidence>
<dbReference type="SMART" id="SM00831">
    <property type="entry name" value="Cation_ATPase_N"/>
    <property type="match status" value="1"/>
</dbReference>
<dbReference type="GO" id="GO:0016887">
    <property type="term" value="F:ATP hydrolysis activity"/>
    <property type="evidence" value="ECO:0007669"/>
    <property type="project" value="InterPro"/>
</dbReference>
<comment type="caution">
    <text evidence="12">The sequence shown here is derived from an EMBL/GenBank/DDBJ whole genome shotgun (WGS) entry which is preliminary data.</text>
</comment>
<dbReference type="PRINTS" id="PR00119">
    <property type="entry name" value="CATATPASE"/>
</dbReference>
<evidence type="ECO:0000313" key="13">
    <source>
        <dbReference type="Proteomes" id="UP000703661"/>
    </source>
</evidence>
<dbReference type="Pfam" id="PF14687">
    <property type="entry name" value="DUF4460"/>
    <property type="match status" value="1"/>
</dbReference>
<feature type="region of interest" description="Disordered" evidence="9">
    <location>
        <begin position="424"/>
        <end position="452"/>
    </location>
</feature>
<evidence type="ECO:0000256" key="8">
    <source>
        <dbReference type="ARBA" id="ARBA00023136"/>
    </source>
</evidence>